<name>A0A0W0F9G7_MONRR</name>
<dbReference type="EMBL" id="LATX01002199">
    <property type="protein sequence ID" value="KTB32942.1"/>
    <property type="molecule type" value="Genomic_DNA"/>
</dbReference>
<keyword evidence="1" id="KW-0472">Membrane</keyword>
<comment type="caution">
    <text evidence="2">The sequence shown here is derived from an EMBL/GenBank/DDBJ whole genome shotgun (WGS) entry which is preliminary data.</text>
</comment>
<evidence type="ECO:0000313" key="2">
    <source>
        <dbReference type="EMBL" id="KTB32942.1"/>
    </source>
</evidence>
<evidence type="ECO:0000256" key="1">
    <source>
        <dbReference type="SAM" id="Phobius"/>
    </source>
</evidence>
<keyword evidence="1" id="KW-1133">Transmembrane helix</keyword>
<gene>
    <name evidence="2" type="ORF">WG66_14526</name>
</gene>
<feature type="transmembrane region" description="Helical" evidence="1">
    <location>
        <begin position="30"/>
        <end position="46"/>
    </location>
</feature>
<protein>
    <submittedName>
        <fullName evidence="2">Uncharacterized protein</fullName>
    </submittedName>
</protein>
<proteinExistence type="predicted"/>
<organism evidence="2 3">
    <name type="scientific">Moniliophthora roreri</name>
    <name type="common">Frosty pod rot fungus</name>
    <name type="synonym">Monilia roreri</name>
    <dbReference type="NCBI Taxonomy" id="221103"/>
    <lineage>
        <taxon>Eukaryota</taxon>
        <taxon>Fungi</taxon>
        <taxon>Dikarya</taxon>
        <taxon>Basidiomycota</taxon>
        <taxon>Agaricomycotina</taxon>
        <taxon>Agaricomycetes</taxon>
        <taxon>Agaricomycetidae</taxon>
        <taxon>Agaricales</taxon>
        <taxon>Marasmiineae</taxon>
        <taxon>Marasmiaceae</taxon>
        <taxon>Moniliophthora</taxon>
    </lineage>
</organism>
<dbReference type="AlphaFoldDB" id="A0A0W0F9G7"/>
<dbReference type="Proteomes" id="UP000054988">
    <property type="component" value="Unassembled WGS sequence"/>
</dbReference>
<reference evidence="2 3" key="1">
    <citation type="submission" date="2015-12" db="EMBL/GenBank/DDBJ databases">
        <title>Draft genome sequence of Moniliophthora roreri, the causal agent of frosty pod rot of cacao.</title>
        <authorList>
            <person name="Aime M.C."/>
            <person name="Diaz-Valderrama J.R."/>
            <person name="Kijpornyongpan T."/>
            <person name="Phillips-Mora W."/>
        </authorList>
    </citation>
    <scope>NUCLEOTIDE SEQUENCE [LARGE SCALE GENOMIC DNA]</scope>
    <source>
        <strain evidence="2 3">MCA 2952</strain>
    </source>
</reference>
<accession>A0A0W0F9G7</accession>
<keyword evidence="1" id="KW-0812">Transmembrane</keyword>
<evidence type="ECO:0000313" key="3">
    <source>
        <dbReference type="Proteomes" id="UP000054988"/>
    </source>
</evidence>
<sequence>MPALPNSNANCNSFSTGVTEVAFTDTSSSLATPLLLLTLFNILYLLGPPIFSWRFPCQSTDELDTFVSKLEALIQNNSSMVRDVLGDSEEELTASLEVLSNKAYELGILASREPSRANPLVWAKFQWSLLKDVDACYHSLKWLKGQVEAKIHDGRTD</sequence>